<feature type="compositionally biased region" description="Basic and acidic residues" evidence="1">
    <location>
        <begin position="926"/>
        <end position="939"/>
    </location>
</feature>
<feature type="chain" id="PRO_5029639103" evidence="2">
    <location>
        <begin position="19"/>
        <end position="1317"/>
    </location>
</feature>
<feature type="compositionally biased region" description="Polar residues" evidence="1">
    <location>
        <begin position="1198"/>
        <end position="1208"/>
    </location>
</feature>
<dbReference type="Proteomes" id="UP000594262">
    <property type="component" value="Unplaced"/>
</dbReference>
<feature type="compositionally biased region" description="Basic residues" evidence="1">
    <location>
        <begin position="865"/>
        <end position="874"/>
    </location>
</feature>
<evidence type="ECO:0000256" key="2">
    <source>
        <dbReference type="SAM" id="SignalP"/>
    </source>
</evidence>
<reference evidence="3" key="1">
    <citation type="submission" date="2021-01" db="UniProtKB">
        <authorList>
            <consortium name="EnsemblMetazoa"/>
        </authorList>
    </citation>
    <scope>IDENTIFICATION</scope>
</reference>
<feature type="compositionally biased region" description="Acidic residues" evidence="1">
    <location>
        <begin position="727"/>
        <end position="740"/>
    </location>
</feature>
<keyword evidence="4" id="KW-1185">Reference proteome</keyword>
<feature type="compositionally biased region" description="Basic and acidic residues" evidence="1">
    <location>
        <begin position="309"/>
        <end position="328"/>
    </location>
</feature>
<feature type="region of interest" description="Disordered" evidence="1">
    <location>
        <begin position="613"/>
        <end position="954"/>
    </location>
</feature>
<feature type="compositionally biased region" description="Acidic residues" evidence="1">
    <location>
        <begin position="758"/>
        <end position="768"/>
    </location>
</feature>
<feature type="compositionally biased region" description="Basic and acidic residues" evidence="1">
    <location>
        <begin position="685"/>
        <end position="700"/>
    </location>
</feature>
<feature type="region of interest" description="Disordered" evidence="1">
    <location>
        <begin position="1269"/>
        <end position="1311"/>
    </location>
</feature>
<feature type="region of interest" description="Disordered" evidence="1">
    <location>
        <begin position="144"/>
        <end position="405"/>
    </location>
</feature>
<feature type="compositionally biased region" description="Basic residues" evidence="1">
    <location>
        <begin position="267"/>
        <end position="286"/>
    </location>
</feature>
<feature type="compositionally biased region" description="Basic residues" evidence="1">
    <location>
        <begin position="221"/>
        <end position="240"/>
    </location>
</feature>
<feature type="compositionally biased region" description="Basic and acidic residues" evidence="1">
    <location>
        <begin position="709"/>
        <end position="721"/>
    </location>
</feature>
<feature type="signal peptide" evidence="2">
    <location>
        <begin position="1"/>
        <end position="18"/>
    </location>
</feature>
<evidence type="ECO:0000313" key="4">
    <source>
        <dbReference type="Proteomes" id="UP000594262"/>
    </source>
</evidence>
<dbReference type="EnsemblMetazoa" id="CLYHEMT008387.1">
    <property type="protein sequence ID" value="CLYHEMP008387.1"/>
    <property type="gene ID" value="CLYHEMG008387"/>
</dbReference>
<proteinExistence type="predicted"/>
<feature type="region of interest" description="Disordered" evidence="1">
    <location>
        <begin position="1196"/>
        <end position="1222"/>
    </location>
</feature>
<feature type="compositionally biased region" description="Basic and acidic residues" evidence="1">
    <location>
        <begin position="246"/>
        <end position="266"/>
    </location>
</feature>
<accession>A0A7M5V9E1</accession>
<feature type="compositionally biased region" description="Polar residues" evidence="1">
    <location>
        <begin position="207"/>
        <end position="220"/>
    </location>
</feature>
<name>A0A7M5V9E1_9CNID</name>
<evidence type="ECO:0000256" key="1">
    <source>
        <dbReference type="SAM" id="MobiDB-lite"/>
    </source>
</evidence>
<feature type="compositionally biased region" description="Basic and acidic residues" evidence="1">
    <location>
        <begin position="386"/>
        <end position="396"/>
    </location>
</feature>
<feature type="compositionally biased region" description="Polar residues" evidence="1">
    <location>
        <begin position="450"/>
        <end position="471"/>
    </location>
</feature>
<feature type="compositionally biased region" description="Basic residues" evidence="1">
    <location>
        <begin position="745"/>
        <end position="754"/>
    </location>
</feature>
<feature type="compositionally biased region" description="Low complexity" evidence="1">
    <location>
        <begin position="373"/>
        <end position="385"/>
    </location>
</feature>
<feature type="region of interest" description="Disordered" evidence="1">
    <location>
        <begin position="442"/>
        <end position="493"/>
    </location>
</feature>
<organism evidence="3 4">
    <name type="scientific">Clytia hemisphaerica</name>
    <dbReference type="NCBI Taxonomy" id="252671"/>
    <lineage>
        <taxon>Eukaryota</taxon>
        <taxon>Metazoa</taxon>
        <taxon>Cnidaria</taxon>
        <taxon>Hydrozoa</taxon>
        <taxon>Hydroidolina</taxon>
        <taxon>Leptothecata</taxon>
        <taxon>Obeliida</taxon>
        <taxon>Clytiidae</taxon>
        <taxon>Clytia</taxon>
    </lineage>
</organism>
<feature type="compositionally biased region" description="Polar residues" evidence="1">
    <location>
        <begin position="634"/>
        <end position="663"/>
    </location>
</feature>
<feature type="compositionally biased region" description="Basic and acidic residues" evidence="1">
    <location>
        <begin position="156"/>
        <end position="167"/>
    </location>
</feature>
<feature type="compositionally biased region" description="Basic residues" evidence="1">
    <location>
        <begin position="772"/>
        <end position="793"/>
    </location>
</feature>
<dbReference type="GeneID" id="136812351"/>
<dbReference type="RefSeq" id="XP_066924948.1">
    <property type="nucleotide sequence ID" value="XM_067068847.1"/>
</dbReference>
<feature type="compositionally biased region" description="Basic and acidic residues" evidence="1">
    <location>
        <begin position="885"/>
        <end position="899"/>
    </location>
</feature>
<feature type="compositionally biased region" description="Basic residues" evidence="1">
    <location>
        <begin position="834"/>
        <end position="843"/>
    </location>
</feature>
<keyword evidence="2" id="KW-0732">Signal</keyword>
<protein>
    <submittedName>
        <fullName evidence="3">Uncharacterized protein</fullName>
    </submittedName>
</protein>
<feature type="compositionally biased region" description="Polar residues" evidence="1">
    <location>
        <begin position="181"/>
        <end position="199"/>
    </location>
</feature>
<feature type="compositionally biased region" description="Acidic residues" evidence="1">
    <location>
        <begin position="797"/>
        <end position="821"/>
    </location>
</feature>
<sequence length="1317" mass="146903">MNAISIVLLACYFGLLNCSPYLSTKRHFSKRRLKTISNHITVENVDPYFNKFKYKRSRNGADVGNFANDLAGDMFGIHPQDSVRLMPDERNGPIGKATENFVDPFNDMVDEPQLNQYAYKPQPKDYRLDNNVVKEAFQTEPKSYKVPLGPAEDEMKEAYQPEPKEIRVPLGPTGDEVYYTTKDSVGTQNQPSADRSMSASDIFHEQVSLQEPRNSENKGNVQKRKTSMNKGKKSASKKNPKPSVNEIKKLLQATDKDTEKGQEKGKMLKYIKKKHKKETKKKKKKVDNKQFAYLTLPDTQSVDITPMKPKQEEDDREEFTKAESDSTKTKIYAMTNNEGNKAHHEPESDQKSPQIEHKAPSEYAPTTEVDTTPPSENAEVVPSEVVEVKESPEDQQPRQGGDEMTTIVNTATASPTTSKITNNWIAVDSNNSTLNNQAMLKNEPKKETSAVKSETVSSALNEGSPASSPNSIHMLDQTKPAQAPLPPAPRPNKVIDIKEPDLNVSISFNTTDNQDRSVERLENVIKMVKGMKDGGAEPKPQQQPQPSALVNPNKLFLKEEMGETVGETKHVVEVDPLKSLLEAANMTNESQGAPEKDSSYVMHKGSLYKVTKVSPEEKSINNEPANSLAALKNEPSNSLEALDNQLSKLVTDTANRMSMSQPNDRLDDSVPKFSSTEVKKKGKDKKTEHLNIESFPLKDQKKTKKRPKGGKDKEAEEKVFGEGDTTSNEEDTEDKVDEEDVTKSVRNKHLRRKHPDADEKEGDEEQGEEGNRRHHRRLEHRKLRHRAGKKKHRLSNEDADLEEGEDEEDFGLEYHDEDEQENEKVPFPTTKKKEGGRKKKKKKFSDDEETNESTSEDNDEDSSMHPKKKKRKHRFDKEDNEEEDMSIHMLDKVKGHVTSDEENEGLGEERDKENGNKLQGMEDTIEDSHLEEGKSSKDDENFEEESVASVIQSKQKSKKLFGASLRRFKMAHQAAAPVTGRQRNMTFFVDDGGTDAIMKTKFPVKAGETIVMGENLSKTKLLEKSSLSEPTSPINSLAPGYTIKLFTNPEQHSRTYEIKHGNRFYTVVESDGGQGESKSSLVNHEVFENTGGPDPEPAAPVNTKPVDKQPLIAEPKQGASITNKTAETASVNKTNLTIPAHQSLTETKQQSAIVEPSLAKPDLSVALNSLNQKGKDVPIDDKKQHIVASVVQEEFKPQLSSTSENSGNIDKEKSGAPLQSGAKISSKTFDVMATESVSLTNSGLNRLSALKTIIPALIGTRKASLPVDPKITERKDSPTNTLSREIKGVTSLSPLKESKPMPSDDFDKTLNEHIVLK</sequence>
<feature type="compositionally biased region" description="Basic and acidic residues" evidence="1">
    <location>
        <begin position="340"/>
        <end position="360"/>
    </location>
</feature>
<feature type="compositionally biased region" description="Acidic residues" evidence="1">
    <location>
        <begin position="846"/>
        <end position="861"/>
    </location>
</feature>
<evidence type="ECO:0000313" key="3">
    <source>
        <dbReference type="EnsemblMetazoa" id="CLYHEMP008387.1"/>
    </source>
</evidence>